<evidence type="ECO:0000313" key="1">
    <source>
        <dbReference type="EMBL" id="MBP1988539.1"/>
    </source>
</evidence>
<sequence length="678" mass="76158">MTMGNYPAKVQYILRPGYQMVRDDELWNPFMAYAKAIRADAIMPFNLHIEANHPDLQSLRERLPIFAKRFAEVREAGMSPQINYYTTIGHGQLLPEPHAEKFTTIMDGYGNRPTGCPCPLCPDFRSYMREAYALFAGLDIDAMWIDDDFRLAGRSGTETFQCFCELHMQAFEERTGQAYSKEKIMELLLKSPQTCTEAEIALRSNWRTFQEEGLAGLASEIREACFAVNPAVVMGIMTNSIESVLHNARDLNAEIRALRTPKQAEPWVRVGGAAYTDDNLLDLLSRVHSFDILASMISEPCRLSSEIENFPWTIGGKSARGLNLELYLLTATIGGHLTLSINDTFFGFDDVSGNIQKTLGPLKHYLQAVTDAVHGKSRRGASIPFPSQPEVTARYDLNKIPGFSFNAQLSQIGIPLAPSDTSPALISLREASAFAEEEIQSWLNKGAVLTSEAYYHLREHRGMLQDCPIRVEKGEEIPQTYLVFEKVHTPRAPKWLKDKDMVNWVWIPVHTEYQIIADDGAEAWSGLYDNLGTRRNAGVVVSEHPYRIAVVAHEGSMLKETGLQWLYQQILAFVSGGEYPAMVELGVNMYPVWWEQDNQAKEAILGLTNFSLETYPSLDLWIPTGRKLAGLDILSREGVWNEAEYSAAEHPNGGIRLTLQGSSVPDHVSFETFRVKFV</sequence>
<name>A0ABS4ILU9_9BACL</name>
<dbReference type="EMBL" id="JAGGLB010000001">
    <property type="protein sequence ID" value="MBP1988539.1"/>
    <property type="molecule type" value="Genomic_DNA"/>
</dbReference>
<proteinExistence type="predicted"/>
<comment type="caution">
    <text evidence="1">The sequence shown here is derived from an EMBL/GenBank/DDBJ whole genome shotgun (WGS) entry which is preliminary data.</text>
</comment>
<gene>
    <name evidence="1" type="ORF">J2Z66_000134</name>
</gene>
<organism evidence="1 2">
    <name type="scientific">Paenibacillus eucommiae</name>
    <dbReference type="NCBI Taxonomy" id="1355755"/>
    <lineage>
        <taxon>Bacteria</taxon>
        <taxon>Bacillati</taxon>
        <taxon>Bacillota</taxon>
        <taxon>Bacilli</taxon>
        <taxon>Bacillales</taxon>
        <taxon>Paenibacillaceae</taxon>
        <taxon>Paenibacillus</taxon>
    </lineage>
</organism>
<reference evidence="1 2" key="1">
    <citation type="submission" date="2021-03" db="EMBL/GenBank/DDBJ databases">
        <title>Genomic Encyclopedia of Type Strains, Phase IV (KMG-IV): sequencing the most valuable type-strain genomes for metagenomic binning, comparative biology and taxonomic classification.</title>
        <authorList>
            <person name="Goeker M."/>
        </authorList>
    </citation>
    <scope>NUCLEOTIDE SEQUENCE [LARGE SCALE GENOMIC DNA]</scope>
    <source>
        <strain evidence="1 2">DSM 26048</strain>
    </source>
</reference>
<evidence type="ECO:0000313" key="2">
    <source>
        <dbReference type="Proteomes" id="UP001519287"/>
    </source>
</evidence>
<dbReference type="RefSeq" id="WP_209968568.1">
    <property type="nucleotide sequence ID" value="NZ_JAGGLB010000001.1"/>
</dbReference>
<accession>A0ABS4ILU9</accession>
<dbReference type="Proteomes" id="UP001519287">
    <property type="component" value="Unassembled WGS sequence"/>
</dbReference>
<protein>
    <submittedName>
        <fullName evidence="1">Uncharacterized protein</fullName>
    </submittedName>
</protein>
<keyword evidence="2" id="KW-1185">Reference proteome</keyword>